<evidence type="ECO:0000313" key="2">
    <source>
        <dbReference type="EMBL" id="CCG42173.1"/>
    </source>
</evidence>
<feature type="region of interest" description="Disordered" evidence="1">
    <location>
        <begin position="143"/>
        <end position="185"/>
    </location>
</feature>
<feature type="compositionally biased region" description="Basic and acidic residues" evidence="1">
    <location>
        <begin position="1"/>
        <end position="16"/>
    </location>
</feature>
<reference evidence="2 3" key="1">
    <citation type="journal article" date="2012" name="J. Bacteriol.">
        <title>Draft Genome Sequence of the Purple Photosynthetic Bacterium Phaeospirillum molischianum DSM120, a Particularly Versatile Bacterium.</title>
        <authorList>
            <person name="Duquesne K."/>
            <person name="Prima V."/>
            <person name="Ji B."/>
            <person name="Rouy Z."/>
            <person name="Medigue C."/>
            <person name="Talla E."/>
            <person name="Sturgis J.N."/>
        </authorList>
    </citation>
    <scope>NUCLEOTIDE SEQUENCE [LARGE SCALE GENOMIC DNA]</scope>
    <source>
        <strain evidence="3">DSM120</strain>
    </source>
</reference>
<dbReference type="eggNOG" id="COG3747">
    <property type="taxonomic scope" value="Bacteria"/>
</dbReference>
<proteinExistence type="predicted"/>
<dbReference type="STRING" id="1150626.PHAMO_340046"/>
<dbReference type="Proteomes" id="UP000004169">
    <property type="component" value="Unassembled WGS sequence"/>
</dbReference>
<keyword evidence="3" id="KW-1185">Reference proteome</keyword>
<dbReference type="InterPro" id="IPR006448">
    <property type="entry name" value="Phage_term_ssu_P27"/>
</dbReference>
<name>H8FUY5_MAGML</name>
<gene>
    <name evidence="2" type="ORF">PHAMO_340046</name>
</gene>
<dbReference type="NCBIfam" id="TIGR01558">
    <property type="entry name" value="sm_term_P27"/>
    <property type="match status" value="1"/>
</dbReference>
<evidence type="ECO:0000256" key="1">
    <source>
        <dbReference type="SAM" id="MobiDB-lite"/>
    </source>
</evidence>
<dbReference type="OrthoDB" id="6010489at2"/>
<sequence length="185" mass="20080">MARGRKADPAAVKEAKGNPGRRKTAAVADVSADLHTGAPPELSPGARKIWDALAPELARMKFLRETDRAAFARYCVYTAQWWDLTTSIAELGETYETVSAHGTMQRINPKFAVRERIENRLEALEDRFGLNPASRQQILQRMAGITPPPPPGGLFDRGQDGASSSEQAPQPAPSPIGLLGSHLLN</sequence>
<dbReference type="Pfam" id="PF05119">
    <property type="entry name" value="Terminase_4"/>
    <property type="match status" value="1"/>
</dbReference>
<dbReference type="RefSeq" id="WP_002729809.1">
    <property type="nucleotide sequence ID" value="NZ_CAHP01000028.1"/>
</dbReference>
<comment type="caution">
    <text evidence="2">The sequence shown here is derived from an EMBL/GenBank/DDBJ whole genome shotgun (WGS) entry which is preliminary data.</text>
</comment>
<organism evidence="2 3">
    <name type="scientific">Magnetospirillum molischianum DSM 120</name>
    <dbReference type="NCBI Taxonomy" id="1150626"/>
    <lineage>
        <taxon>Bacteria</taxon>
        <taxon>Pseudomonadati</taxon>
        <taxon>Pseudomonadota</taxon>
        <taxon>Alphaproteobacteria</taxon>
        <taxon>Rhodospirillales</taxon>
        <taxon>Rhodospirillaceae</taxon>
        <taxon>Magnetospirillum</taxon>
    </lineage>
</organism>
<evidence type="ECO:0008006" key="4">
    <source>
        <dbReference type="Google" id="ProtNLM"/>
    </source>
</evidence>
<evidence type="ECO:0000313" key="3">
    <source>
        <dbReference type="Proteomes" id="UP000004169"/>
    </source>
</evidence>
<feature type="region of interest" description="Disordered" evidence="1">
    <location>
        <begin position="1"/>
        <end position="25"/>
    </location>
</feature>
<protein>
    <recommendedName>
        <fullName evidence="4">Phage terminase small subunit P27 family</fullName>
    </recommendedName>
</protein>
<dbReference type="AlphaFoldDB" id="H8FUY5"/>
<dbReference type="EMBL" id="CAHP01000028">
    <property type="protein sequence ID" value="CCG42173.1"/>
    <property type="molecule type" value="Genomic_DNA"/>
</dbReference>
<accession>H8FUY5</accession>